<accession>A0ABV5Y961</accession>
<evidence type="ECO:0000313" key="3">
    <source>
        <dbReference type="EMBL" id="MFB9830612.1"/>
    </source>
</evidence>
<keyword evidence="2" id="KW-0472">Membrane</keyword>
<feature type="transmembrane region" description="Helical" evidence="2">
    <location>
        <begin position="74"/>
        <end position="94"/>
    </location>
</feature>
<feature type="transmembrane region" description="Helical" evidence="2">
    <location>
        <begin position="100"/>
        <end position="118"/>
    </location>
</feature>
<reference evidence="3 4" key="1">
    <citation type="submission" date="2024-09" db="EMBL/GenBank/DDBJ databases">
        <authorList>
            <person name="Sun Q."/>
            <person name="Mori K."/>
        </authorList>
    </citation>
    <scope>NUCLEOTIDE SEQUENCE [LARGE SCALE GENOMIC DNA]</scope>
    <source>
        <strain evidence="3 4">TBRC 0563</strain>
    </source>
</reference>
<proteinExistence type="predicted"/>
<protein>
    <recommendedName>
        <fullName evidence="5">DUF308 domain-containing protein</fullName>
    </recommendedName>
</protein>
<dbReference type="RefSeq" id="WP_378193080.1">
    <property type="nucleotide sequence ID" value="NZ_JBHLZP010000001.1"/>
</dbReference>
<gene>
    <name evidence="3" type="ORF">ACFFNX_00105</name>
</gene>
<dbReference type="Proteomes" id="UP001589627">
    <property type="component" value="Unassembled WGS sequence"/>
</dbReference>
<evidence type="ECO:0000256" key="1">
    <source>
        <dbReference type="SAM" id="MobiDB-lite"/>
    </source>
</evidence>
<keyword evidence="2" id="KW-0812">Transmembrane</keyword>
<sequence length="125" mass="13607">MRNVLARRHHRRPDHHTAEDRADRGAADVQAPHERPVHHRAHASEHPRETSLAFVTIVGGVIAFVCGAIQPLHFIAVCVGIVTVLFGLYSQLVSATTAERWVNVIGLGLAFLGLGLGLRHGGFMI</sequence>
<evidence type="ECO:0000313" key="4">
    <source>
        <dbReference type="Proteomes" id="UP001589627"/>
    </source>
</evidence>
<comment type="caution">
    <text evidence="3">The sequence shown here is derived from an EMBL/GenBank/DDBJ whole genome shotgun (WGS) entry which is preliminary data.</text>
</comment>
<feature type="region of interest" description="Disordered" evidence="1">
    <location>
        <begin position="1"/>
        <end position="45"/>
    </location>
</feature>
<keyword evidence="4" id="KW-1185">Reference proteome</keyword>
<name>A0ABV5Y961_9ACTN</name>
<organism evidence="3 4">
    <name type="scientific">Actinoallomurus acaciae</name>
    <dbReference type="NCBI Taxonomy" id="502577"/>
    <lineage>
        <taxon>Bacteria</taxon>
        <taxon>Bacillati</taxon>
        <taxon>Actinomycetota</taxon>
        <taxon>Actinomycetes</taxon>
        <taxon>Streptosporangiales</taxon>
        <taxon>Thermomonosporaceae</taxon>
        <taxon>Actinoallomurus</taxon>
    </lineage>
</organism>
<evidence type="ECO:0008006" key="5">
    <source>
        <dbReference type="Google" id="ProtNLM"/>
    </source>
</evidence>
<feature type="compositionally biased region" description="Basic and acidic residues" evidence="1">
    <location>
        <begin position="15"/>
        <end position="35"/>
    </location>
</feature>
<evidence type="ECO:0000256" key="2">
    <source>
        <dbReference type="SAM" id="Phobius"/>
    </source>
</evidence>
<dbReference type="EMBL" id="JBHLZP010000001">
    <property type="protein sequence ID" value="MFB9830612.1"/>
    <property type="molecule type" value="Genomic_DNA"/>
</dbReference>
<keyword evidence="2" id="KW-1133">Transmembrane helix</keyword>
<feature type="transmembrane region" description="Helical" evidence="2">
    <location>
        <begin position="51"/>
        <end position="69"/>
    </location>
</feature>
<feature type="compositionally biased region" description="Basic residues" evidence="1">
    <location>
        <begin position="1"/>
        <end position="14"/>
    </location>
</feature>